<dbReference type="PANTHER" id="PTHR32248">
    <property type="entry name" value="RNA POLYMERASE SIGMA-54 FACTOR"/>
    <property type="match status" value="1"/>
</dbReference>
<evidence type="ECO:0000259" key="11">
    <source>
        <dbReference type="Pfam" id="PF04552"/>
    </source>
</evidence>
<dbReference type="Proteomes" id="UP000198988">
    <property type="component" value="Unassembled WGS sequence"/>
</dbReference>
<dbReference type="Pfam" id="PF00309">
    <property type="entry name" value="Sigma54_AID"/>
    <property type="match status" value="1"/>
</dbReference>
<dbReference type="PRINTS" id="PR00045">
    <property type="entry name" value="SIGMA54FCT"/>
</dbReference>
<evidence type="ECO:0000256" key="8">
    <source>
        <dbReference type="ARBA" id="ARBA00023125"/>
    </source>
</evidence>
<keyword evidence="5 10" id="KW-0548">Nucleotidyltransferase</keyword>
<dbReference type="InterPro" id="IPR000394">
    <property type="entry name" value="RNA_pol_sigma_54"/>
</dbReference>
<keyword evidence="7 10" id="KW-0731">Sigma factor</keyword>
<dbReference type="GO" id="GO:0000428">
    <property type="term" value="C:DNA-directed RNA polymerase complex"/>
    <property type="evidence" value="ECO:0007669"/>
    <property type="project" value="UniProtKB-KW"/>
</dbReference>
<evidence type="ECO:0000256" key="2">
    <source>
        <dbReference type="ARBA" id="ARBA00019942"/>
    </source>
</evidence>
<accession>A0A1H6MMA4</accession>
<dbReference type="Pfam" id="PF04963">
    <property type="entry name" value="Sigma54_CBD"/>
    <property type="match status" value="1"/>
</dbReference>
<dbReference type="Gene3D" id="1.10.10.60">
    <property type="entry name" value="Homeodomain-like"/>
    <property type="match status" value="1"/>
</dbReference>
<evidence type="ECO:0000256" key="7">
    <source>
        <dbReference type="ARBA" id="ARBA00023082"/>
    </source>
</evidence>
<dbReference type="InterPro" id="IPR007046">
    <property type="entry name" value="RNA_pol_sigma_54_core-bd"/>
</dbReference>
<gene>
    <name evidence="13" type="ORF">BAZSYMA_ACONTIG00015_12</name>
</gene>
<dbReference type="GO" id="GO:0003677">
    <property type="term" value="F:DNA binding"/>
    <property type="evidence" value="ECO:0007669"/>
    <property type="project" value="UniProtKB-KW"/>
</dbReference>
<evidence type="ECO:0000256" key="3">
    <source>
        <dbReference type="ARBA" id="ARBA00022478"/>
    </source>
</evidence>
<dbReference type="OrthoDB" id="9814402at2"/>
<keyword evidence="8 10" id="KW-0238">DNA-binding</keyword>
<keyword evidence="6 10" id="KW-0805">Transcription regulation</keyword>
<evidence type="ECO:0000256" key="5">
    <source>
        <dbReference type="ARBA" id="ARBA00022695"/>
    </source>
</evidence>
<dbReference type="PANTHER" id="PTHR32248:SF4">
    <property type="entry name" value="RNA POLYMERASE SIGMA-54 FACTOR"/>
    <property type="match status" value="1"/>
</dbReference>
<reference evidence="14" key="1">
    <citation type="submission" date="2016-06" db="EMBL/GenBank/DDBJ databases">
        <authorList>
            <person name="Petersen J."/>
            <person name="Sayavedra L."/>
        </authorList>
    </citation>
    <scope>NUCLEOTIDE SEQUENCE [LARGE SCALE GENOMIC DNA]</scope>
    <source>
        <strain evidence="14">BazSymA</strain>
    </source>
</reference>
<feature type="domain" description="RNA polymerase sigma factor 54 DNA-binding" evidence="11">
    <location>
        <begin position="264"/>
        <end position="412"/>
    </location>
</feature>
<evidence type="ECO:0000256" key="4">
    <source>
        <dbReference type="ARBA" id="ARBA00022679"/>
    </source>
</evidence>
<comment type="similarity">
    <text evidence="1 10">Belongs to the sigma-54 factor family.</text>
</comment>
<sequence>MPKHSLQQKLSFNFNLTPLLKNSINLLSMPYDDLLVEVNNALKENIILTKNTKKTDEFYVNNKTNEDSFAKLTFKESLFSSLENQLPNIGLTEKQLNIAYIMLENLTEVGFLEINIEAIIRIYSRKHSKDQVNIQQCEMVKNKMQTNLDPFGITSFNTQDFLLLQVNHKGNLADQSLIVKLLSGETDISQITEIQRCNFIKVVKYLNKTPADNLGNIQNSYIQPDIFINKVGDGWRISLKKLPAIMLNKEYLALRKQIPDKTLFNEHLSIARGLVDFLTYRNQYLQRISKALVAKQHQALDKGLEYILPLTQKQLALELDMGESTLSRLIKNKYMDTPIGTIKIQDLFSANVGNHAAKSIQHRIIQIIHNESIALSDQKICDLLTRDRIVICRRTITKYRKKLNIPCARYRKLFNLKLKNNDAKK</sequence>
<dbReference type="PIRSF" id="PIRSF000774">
    <property type="entry name" value="RpoN"/>
    <property type="match status" value="1"/>
</dbReference>
<evidence type="ECO:0000259" key="12">
    <source>
        <dbReference type="Pfam" id="PF04963"/>
    </source>
</evidence>
<proteinExistence type="inferred from homology"/>
<protein>
    <recommendedName>
        <fullName evidence="2 10">RNA polymerase sigma-54 factor</fullName>
    </recommendedName>
</protein>
<dbReference type="GO" id="GO:0001216">
    <property type="term" value="F:DNA-binding transcription activator activity"/>
    <property type="evidence" value="ECO:0007669"/>
    <property type="project" value="InterPro"/>
</dbReference>
<dbReference type="GO" id="GO:0006352">
    <property type="term" value="P:DNA-templated transcription initiation"/>
    <property type="evidence" value="ECO:0007669"/>
    <property type="project" value="InterPro"/>
</dbReference>
<keyword evidence="4 10" id="KW-0808">Transferase</keyword>
<feature type="domain" description="RNA polymerase sigma factor 54 core-binding" evidence="12">
    <location>
        <begin position="74"/>
        <end position="251"/>
    </location>
</feature>
<evidence type="ECO:0000313" key="13">
    <source>
        <dbReference type="EMBL" id="SEI02928.1"/>
    </source>
</evidence>
<dbReference type="GO" id="GO:0016779">
    <property type="term" value="F:nucleotidyltransferase activity"/>
    <property type="evidence" value="ECO:0007669"/>
    <property type="project" value="UniProtKB-KW"/>
</dbReference>
<evidence type="ECO:0000313" key="14">
    <source>
        <dbReference type="Proteomes" id="UP000198988"/>
    </source>
</evidence>
<dbReference type="Gene3D" id="1.10.10.1330">
    <property type="entry name" value="RNA polymerase sigma-54 factor, core-binding domain"/>
    <property type="match status" value="1"/>
</dbReference>
<dbReference type="Pfam" id="PF04552">
    <property type="entry name" value="Sigma54_DBD"/>
    <property type="match status" value="1"/>
</dbReference>
<dbReference type="AlphaFoldDB" id="A0A1H6MMA4"/>
<evidence type="ECO:0000256" key="9">
    <source>
        <dbReference type="ARBA" id="ARBA00023163"/>
    </source>
</evidence>
<keyword evidence="9 10" id="KW-0804">Transcription</keyword>
<dbReference type="GO" id="GO:0016987">
    <property type="term" value="F:sigma factor activity"/>
    <property type="evidence" value="ECO:0007669"/>
    <property type="project" value="UniProtKB-KW"/>
</dbReference>
<dbReference type="EMBL" id="CDSC02000460">
    <property type="protein sequence ID" value="SEI02928.1"/>
    <property type="molecule type" value="Genomic_DNA"/>
</dbReference>
<comment type="function">
    <text evidence="10">Sigma factors are initiation factors that promote the attachment of RNA polymerase to specific initiation sites and are then released.</text>
</comment>
<organism evidence="13 14">
    <name type="scientific">Bathymodiolus azoricus thioautotrophic gill symbiont</name>
    <dbReference type="NCBI Taxonomy" id="235205"/>
    <lineage>
        <taxon>Bacteria</taxon>
        <taxon>Pseudomonadati</taxon>
        <taxon>Pseudomonadota</taxon>
        <taxon>Gammaproteobacteria</taxon>
        <taxon>sulfur-oxidizing symbionts</taxon>
    </lineage>
</organism>
<dbReference type="PROSITE" id="PS50044">
    <property type="entry name" value="SIGMA54_3"/>
    <property type="match status" value="1"/>
</dbReference>
<name>A0A1H6MMA4_9GAMM</name>
<dbReference type="PROSITE" id="PS00718">
    <property type="entry name" value="SIGMA54_2"/>
    <property type="match status" value="1"/>
</dbReference>
<keyword evidence="3 10" id="KW-0240">DNA-directed RNA polymerase</keyword>
<dbReference type="InterPro" id="IPR007634">
    <property type="entry name" value="RNA_pol_sigma_54_DNA-bd"/>
</dbReference>
<evidence type="ECO:0000256" key="6">
    <source>
        <dbReference type="ARBA" id="ARBA00023015"/>
    </source>
</evidence>
<evidence type="ECO:0000256" key="1">
    <source>
        <dbReference type="ARBA" id="ARBA00008798"/>
    </source>
</evidence>
<dbReference type="InterPro" id="IPR038709">
    <property type="entry name" value="RpoN_core-bd_sf"/>
</dbReference>
<dbReference type="RefSeq" id="WP_090718107.1">
    <property type="nucleotide sequence ID" value="NZ_CAESAP020000397.1"/>
</dbReference>
<evidence type="ECO:0000256" key="10">
    <source>
        <dbReference type="PIRNR" id="PIRNR000774"/>
    </source>
</evidence>